<dbReference type="EMBL" id="JAKTTI010000027">
    <property type="protein sequence ID" value="MCH1626768.1"/>
    <property type="molecule type" value="Genomic_DNA"/>
</dbReference>
<name>A0AAW5E2C8_9BACI</name>
<keyword evidence="3" id="KW-1185">Reference proteome</keyword>
<evidence type="ECO:0000313" key="3">
    <source>
        <dbReference type="Proteomes" id="UP001431131"/>
    </source>
</evidence>
<comment type="caution">
    <text evidence="2">The sequence shown here is derived from an EMBL/GenBank/DDBJ whole genome shotgun (WGS) entry which is preliminary data.</text>
</comment>
<keyword evidence="1" id="KW-0812">Transmembrane</keyword>
<evidence type="ECO:0000313" key="2">
    <source>
        <dbReference type="EMBL" id="MCH1626768.1"/>
    </source>
</evidence>
<dbReference type="AlphaFoldDB" id="A0AAW5E2C8"/>
<reference evidence="2" key="1">
    <citation type="submission" date="2022-02" db="EMBL/GenBank/DDBJ databases">
        <title>Fredinandcohnia quinoae sp. nov. isolated from Chenopodium quinoa seeds.</title>
        <authorList>
            <person name="Saati-Santamaria Z."/>
            <person name="Flores-Felix J.D."/>
            <person name="Igual J.M."/>
            <person name="Velazquez E."/>
            <person name="Garcia-Fraile P."/>
            <person name="Martinez-Molina E."/>
        </authorList>
    </citation>
    <scope>NUCLEOTIDE SEQUENCE</scope>
    <source>
        <strain evidence="2">SECRCQ15</strain>
    </source>
</reference>
<dbReference type="Proteomes" id="UP001431131">
    <property type="component" value="Unassembled WGS sequence"/>
</dbReference>
<protein>
    <submittedName>
        <fullName evidence="2">Uncharacterized protein</fullName>
    </submittedName>
</protein>
<keyword evidence="1" id="KW-1133">Transmembrane helix</keyword>
<accession>A0AAW5E2C8</accession>
<proteinExistence type="predicted"/>
<gene>
    <name evidence="2" type="ORF">MJG50_15650</name>
</gene>
<evidence type="ECO:0000256" key="1">
    <source>
        <dbReference type="SAM" id="Phobius"/>
    </source>
</evidence>
<organism evidence="2 3">
    <name type="scientific">Fredinandcohnia quinoae</name>
    <dbReference type="NCBI Taxonomy" id="2918902"/>
    <lineage>
        <taxon>Bacteria</taxon>
        <taxon>Bacillati</taxon>
        <taxon>Bacillota</taxon>
        <taxon>Bacilli</taxon>
        <taxon>Bacillales</taxon>
        <taxon>Bacillaceae</taxon>
        <taxon>Fredinandcohnia</taxon>
    </lineage>
</organism>
<feature type="transmembrane region" description="Helical" evidence="1">
    <location>
        <begin position="38"/>
        <end position="56"/>
    </location>
</feature>
<keyword evidence="1" id="KW-0472">Membrane</keyword>
<sequence length="383" mass="44430">MNHNIFPELKNVTKSKQRVMKNVLQELENTSRTRKHKLRYVLLSTILTVCTMFLVLNEISIKNKQITSKEQSPTEMHSDLLKPTFSNKQGHLYLHGITLGDSKEKVIERLGGKYLIEQEDGSGADFVMEYDGVARFYIIKDKVNHILLMKVDKKYFDQLFANYEGFKFGSSSDDRFIYSEETVQIIKATTNVPNQDLYLYLTYPGPELRGNPEFLKMEQKNALMEKSESIFSSLENHNWKEISDMAHPEGIVFSLFADLGTNSNEVILSKEELIVDDQQEIVWGADHSGRKIIRTKDEFVDGYLFKNIYQNEIDYNTVTFDSSSVESGGVINTISTKFPDAIYVEYYSEASEEEYDWQALRFVFREYEGEWLLFGIVRDVHHP</sequence>
<dbReference type="RefSeq" id="WP_240256687.1">
    <property type="nucleotide sequence ID" value="NZ_JAKTTI010000027.1"/>
</dbReference>